<keyword evidence="5" id="KW-1185">Reference proteome</keyword>
<dbReference type="PANTHER" id="PTHR24104">
    <property type="entry name" value="E3 UBIQUITIN-PROTEIN LIGASE NHLRC1-RELATED"/>
    <property type="match status" value="1"/>
</dbReference>
<keyword evidence="1" id="KW-0677">Repeat</keyword>
<organism evidence="4 5">
    <name type="scientific">Daphnia pulex</name>
    <name type="common">Water flea</name>
    <dbReference type="NCBI Taxonomy" id="6669"/>
    <lineage>
        <taxon>Eukaryota</taxon>
        <taxon>Metazoa</taxon>
        <taxon>Ecdysozoa</taxon>
        <taxon>Arthropoda</taxon>
        <taxon>Crustacea</taxon>
        <taxon>Branchiopoda</taxon>
        <taxon>Diplostraca</taxon>
        <taxon>Cladocera</taxon>
        <taxon>Anomopoda</taxon>
        <taxon>Daphniidae</taxon>
        <taxon>Daphnia</taxon>
    </lineage>
</organism>
<dbReference type="GO" id="GO:0061630">
    <property type="term" value="F:ubiquitin protein ligase activity"/>
    <property type="evidence" value="ECO:0000318"/>
    <property type="project" value="GO_Central"/>
</dbReference>
<accession>E9FQS1</accession>
<sequence>MPLVVTDKEAAKHKNRVGVLNKFVRRSRTLNEEKLPTKERSKPPPPRHASQSLEDLVRCAICLEQLIRPTMIYARKKPTVIGCPTCRLEVTLPLEGISALPTNILLQAFLESIATTGSANGGSDNLSRDDGVLSSRTASKTSAAVCVRCSCSSPHDTSCPHCNQLFCKSCHLLHVAELRKDWSTVIDDLFAEKQRISMIKEEFRVRCKKLRNNIRATVAIQMQQLSEKQDQLLAELKTWSENEATKFTQVEQLCDQVLDQTPTIGSSDEEPIPDTNVLKRSEAILQTARQCGTTRLMFDSEELSLTCQSTEMDGGVGACIAAPSSSASAAALHASTIHNESSAHGRRKSRRVLFVEPGVESVHPTPPHLDSPTESKKATEFLSTAADERSLYYRSLSGHLRHRITSTLLQRPAGVAVSPWTSETYVAATDSHRVYVIDKSGKIVKSLGSPYRSNDRLGGGTADTFTNGATTTSASNANCGTFLCPFGIAFSTVAEEIYVTDKWLNCIQVFNKEGVYVRQIGVKGTSPGHFRSPEGIAVDFKGNIYVCDTCNDRVQVLDRNGVYFRELGVVSPMTLPGGKLYQKREFSEPTGVAVSPDGSRIAVCDFGNCRIKVFGSNGELLVVFGFRGTQRGQFQHPECLAVDDQGFILVGDNGNGRIQIFRPNGNFVRSLGSKGSGPGQFNWISGLTLSKDRDIIATDFKNHCIQIF</sequence>
<dbReference type="PANTHER" id="PTHR24104:SF20">
    <property type="entry name" value="RING-TYPE DOMAIN-CONTAINING PROTEIN"/>
    <property type="match status" value="1"/>
</dbReference>
<evidence type="ECO:0008006" key="6">
    <source>
        <dbReference type="Google" id="ProtNLM"/>
    </source>
</evidence>
<protein>
    <recommendedName>
        <fullName evidence="6">B box-type domain-containing protein</fullName>
    </recommendedName>
</protein>
<feature type="repeat" description="NHL" evidence="2">
    <location>
        <begin position="585"/>
        <end position="617"/>
    </location>
</feature>
<dbReference type="OrthoDB" id="654191at2759"/>
<dbReference type="InParanoid" id="E9FQS1"/>
<feature type="repeat" description="NHL" evidence="2">
    <location>
        <begin position="668"/>
        <end position="708"/>
    </location>
</feature>
<dbReference type="InterPro" id="IPR011042">
    <property type="entry name" value="6-blade_b-propeller_TolB-like"/>
</dbReference>
<feature type="repeat" description="NHL" evidence="2">
    <location>
        <begin position="517"/>
        <end position="560"/>
    </location>
</feature>
<dbReference type="AlphaFoldDB" id="E9FQS1"/>
<dbReference type="InterPro" id="IPR001258">
    <property type="entry name" value="NHL_repeat"/>
</dbReference>
<feature type="region of interest" description="Disordered" evidence="3">
    <location>
        <begin position="30"/>
        <end position="51"/>
    </location>
</feature>
<name>E9FQS1_DAPPU</name>
<dbReference type="PROSITE" id="PS51125">
    <property type="entry name" value="NHL"/>
    <property type="match status" value="5"/>
</dbReference>
<dbReference type="PhylomeDB" id="E9FQS1"/>
<evidence type="ECO:0000256" key="3">
    <source>
        <dbReference type="SAM" id="MobiDB-lite"/>
    </source>
</evidence>
<dbReference type="STRING" id="6669.E9FQS1"/>
<dbReference type="HOGENOM" id="CLU_440302_0_0_1"/>
<dbReference type="KEGG" id="dpx:DAPPUDRAFT_300091"/>
<dbReference type="CDD" id="cd05819">
    <property type="entry name" value="NHL"/>
    <property type="match status" value="1"/>
</dbReference>
<reference evidence="4 5" key="1">
    <citation type="journal article" date="2011" name="Science">
        <title>The ecoresponsive genome of Daphnia pulex.</title>
        <authorList>
            <person name="Colbourne J.K."/>
            <person name="Pfrender M.E."/>
            <person name="Gilbert D."/>
            <person name="Thomas W.K."/>
            <person name="Tucker A."/>
            <person name="Oakley T.H."/>
            <person name="Tokishita S."/>
            <person name="Aerts A."/>
            <person name="Arnold G.J."/>
            <person name="Basu M.K."/>
            <person name="Bauer D.J."/>
            <person name="Caceres C.E."/>
            <person name="Carmel L."/>
            <person name="Casola C."/>
            <person name="Choi J.H."/>
            <person name="Detter J.C."/>
            <person name="Dong Q."/>
            <person name="Dusheyko S."/>
            <person name="Eads B.D."/>
            <person name="Frohlich T."/>
            <person name="Geiler-Samerotte K.A."/>
            <person name="Gerlach D."/>
            <person name="Hatcher P."/>
            <person name="Jogdeo S."/>
            <person name="Krijgsveld J."/>
            <person name="Kriventseva E.V."/>
            <person name="Kultz D."/>
            <person name="Laforsch C."/>
            <person name="Lindquist E."/>
            <person name="Lopez J."/>
            <person name="Manak J.R."/>
            <person name="Muller J."/>
            <person name="Pangilinan J."/>
            <person name="Patwardhan R.P."/>
            <person name="Pitluck S."/>
            <person name="Pritham E.J."/>
            <person name="Rechtsteiner A."/>
            <person name="Rho M."/>
            <person name="Rogozin I.B."/>
            <person name="Sakarya O."/>
            <person name="Salamov A."/>
            <person name="Schaack S."/>
            <person name="Shapiro H."/>
            <person name="Shiga Y."/>
            <person name="Skalitzky C."/>
            <person name="Smith Z."/>
            <person name="Souvorov A."/>
            <person name="Sung W."/>
            <person name="Tang Z."/>
            <person name="Tsuchiya D."/>
            <person name="Tu H."/>
            <person name="Vos H."/>
            <person name="Wang M."/>
            <person name="Wolf Y.I."/>
            <person name="Yamagata H."/>
            <person name="Yamada T."/>
            <person name="Ye Y."/>
            <person name="Shaw J.R."/>
            <person name="Andrews J."/>
            <person name="Crease T.J."/>
            <person name="Tang H."/>
            <person name="Lucas S.M."/>
            <person name="Robertson H.M."/>
            <person name="Bork P."/>
            <person name="Koonin E.V."/>
            <person name="Zdobnov E.M."/>
            <person name="Grigoriev I.V."/>
            <person name="Lynch M."/>
            <person name="Boore J.L."/>
        </authorList>
    </citation>
    <scope>NUCLEOTIDE SEQUENCE [LARGE SCALE GENOMIC DNA]</scope>
</reference>
<proteinExistence type="predicted"/>
<dbReference type="Pfam" id="PF01436">
    <property type="entry name" value="NHL"/>
    <property type="match status" value="3"/>
</dbReference>
<dbReference type="InterPro" id="IPR050952">
    <property type="entry name" value="TRIM-NHL_E3_ligases"/>
</dbReference>
<dbReference type="OMA" id="VICTELN"/>
<evidence type="ECO:0000256" key="2">
    <source>
        <dbReference type="PROSITE-ProRule" id="PRU00504"/>
    </source>
</evidence>
<dbReference type="EMBL" id="GL732523">
    <property type="protein sequence ID" value="EFX90037.1"/>
    <property type="molecule type" value="Genomic_DNA"/>
</dbReference>
<evidence type="ECO:0000313" key="4">
    <source>
        <dbReference type="EMBL" id="EFX90037.1"/>
    </source>
</evidence>
<dbReference type="eggNOG" id="KOG2177">
    <property type="taxonomic scope" value="Eukaryota"/>
</dbReference>
<dbReference type="Proteomes" id="UP000000305">
    <property type="component" value="Unassembled WGS sequence"/>
</dbReference>
<gene>
    <name evidence="4" type="ORF">DAPPUDRAFT_300091</name>
</gene>
<feature type="compositionally biased region" description="Basic and acidic residues" evidence="3">
    <location>
        <begin position="30"/>
        <end position="42"/>
    </location>
</feature>
<dbReference type="Pfam" id="PF17170">
    <property type="entry name" value="DUF5128"/>
    <property type="match status" value="1"/>
</dbReference>
<evidence type="ECO:0000256" key="1">
    <source>
        <dbReference type="ARBA" id="ARBA00022737"/>
    </source>
</evidence>
<dbReference type="GO" id="GO:0000209">
    <property type="term" value="P:protein polyubiquitination"/>
    <property type="evidence" value="ECO:0000318"/>
    <property type="project" value="GO_Central"/>
</dbReference>
<feature type="repeat" description="NHL" evidence="2">
    <location>
        <begin position="480"/>
        <end position="513"/>
    </location>
</feature>
<dbReference type="Gene3D" id="2.120.10.30">
    <property type="entry name" value="TolB, C-terminal domain"/>
    <property type="match status" value="3"/>
</dbReference>
<dbReference type="SUPFAM" id="SSF101898">
    <property type="entry name" value="NHL repeat"/>
    <property type="match status" value="2"/>
</dbReference>
<evidence type="ECO:0000313" key="5">
    <source>
        <dbReference type="Proteomes" id="UP000000305"/>
    </source>
</evidence>
<feature type="repeat" description="NHL" evidence="2">
    <location>
        <begin position="623"/>
        <end position="664"/>
    </location>
</feature>
<dbReference type="GO" id="GO:0043161">
    <property type="term" value="P:proteasome-mediated ubiquitin-dependent protein catabolic process"/>
    <property type="evidence" value="ECO:0000318"/>
    <property type="project" value="GO_Central"/>
</dbReference>